<comment type="caution">
    <text evidence="3">The sequence shown here is derived from an EMBL/GenBank/DDBJ whole genome shotgun (WGS) entry which is preliminary data.</text>
</comment>
<accession>A0AA41W6R3</accession>
<evidence type="ECO:0000313" key="4">
    <source>
        <dbReference type="Proteomes" id="UP001165393"/>
    </source>
</evidence>
<organism evidence="3 4">
    <name type="scientific">Echinimonas agarilytica</name>
    <dbReference type="NCBI Taxonomy" id="1215918"/>
    <lineage>
        <taxon>Bacteria</taxon>
        <taxon>Pseudomonadati</taxon>
        <taxon>Pseudomonadota</taxon>
        <taxon>Gammaproteobacteria</taxon>
        <taxon>Alteromonadales</taxon>
        <taxon>Echinimonadaceae</taxon>
        <taxon>Echinimonas</taxon>
    </lineage>
</organism>
<protein>
    <submittedName>
        <fullName evidence="3">Extracellular solute-binding protein</fullName>
    </submittedName>
</protein>
<dbReference type="Pfam" id="PF01547">
    <property type="entry name" value="SBP_bac_1"/>
    <property type="match status" value="1"/>
</dbReference>
<proteinExistence type="inferred from homology"/>
<reference evidence="3 4" key="1">
    <citation type="journal article" date="2013" name="Antonie Van Leeuwenhoek">
        <title>Echinimonas agarilytica gen. nov., sp. nov., a new gammaproteobacterium isolated from the sea urchin Strongylocentrotus intermedius.</title>
        <authorList>
            <person name="Nedashkovskaya O.I."/>
            <person name="Stenkova A.M."/>
            <person name="Zhukova N.V."/>
            <person name="Van Trappen S."/>
            <person name="Lee J.S."/>
            <person name="Kim S.B."/>
        </authorList>
    </citation>
    <scope>NUCLEOTIDE SEQUENCE [LARGE SCALE GENOMIC DNA]</scope>
    <source>
        <strain evidence="3 4">KMM 6351</strain>
    </source>
</reference>
<comment type="subcellular location">
    <subcellularLocation>
        <location evidence="1">Periplasm</location>
    </subcellularLocation>
</comment>
<comment type="similarity">
    <text evidence="2">Belongs to the bacterial solute-binding protein 1 family.</text>
</comment>
<dbReference type="RefSeq" id="WP_251261152.1">
    <property type="nucleotide sequence ID" value="NZ_JAMQGP010000003.1"/>
</dbReference>
<evidence type="ECO:0000256" key="2">
    <source>
        <dbReference type="ARBA" id="ARBA00008520"/>
    </source>
</evidence>
<dbReference type="Proteomes" id="UP001165393">
    <property type="component" value="Unassembled WGS sequence"/>
</dbReference>
<dbReference type="GO" id="GO:0042597">
    <property type="term" value="C:periplasmic space"/>
    <property type="evidence" value="ECO:0007669"/>
    <property type="project" value="UniProtKB-SubCell"/>
</dbReference>
<gene>
    <name evidence="3" type="ORF">NAF29_08555</name>
</gene>
<evidence type="ECO:0000313" key="3">
    <source>
        <dbReference type="EMBL" id="MCM2679712.1"/>
    </source>
</evidence>
<keyword evidence="4" id="KW-1185">Reference proteome</keyword>
<dbReference type="InterPro" id="IPR006059">
    <property type="entry name" value="SBP"/>
</dbReference>
<dbReference type="PANTHER" id="PTHR43649:SF12">
    <property type="entry name" value="DIACETYLCHITOBIOSE BINDING PROTEIN DASA"/>
    <property type="match status" value="1"/>
</dbReference>
<dbReference type="AlphaFoldDB" id="A0AA41W6R3"/>
<dbReference type="InterPro" id="IPR050490">
    <property type="entry name" value="Bact_solute-bd_prot1"/>
</dbReference>
<name>A0AA41W6R3_9GAMM</name>
<dbReference type="SUPFAM" id="SSF53850">
    <property type="entry name" value="Periplasmic binding protein-like II"/>
    <property type="match status" value="1"/>
</dbReference>
<dbReference type="EMBL" id="JAMQGP010000003">
    <property type="protein sequence ID" value="MCM2679712.1"/>
    <property type="molecule type" value="Genomic_DNA"/>
</dbReference>
<sequence length="383" mass="42939">MTTLKGITWNHTRGFVSAVASAQRFNELNPQTDVEWKKRTLQEFADKPLVDMVGDFDLLVIDNPWMGYVAEHDVLLPLDEYLPKEYLLDQQQNSVGKSCESYAYNNHQWALAIDAAAPVSAYRPDLLQKANEQVPQTFDQLIALGKKGLVCCPSIPLDVYGNFLNLLQAAKVDIFTNDFEVAPEKDCLLALERLKQLSDVVPSEFFELNPIRTMEVMSQTDEFAYAPYTYGYTNYSREGYSPKLVKFGDVIGIEASSPGATMLGGTGIAISAKSKNIEEAVEFVKYIASAHVQNTVFFTSGGQPGHRSAWTNEAHDQLCSSFFKDTLPTLDRAFVRPRYNGYLEFQDHVGDPIQEYLRVGGSAKSLLSKINQMYQESKTLQCK</sequence>
<dbReference type="Gene3D" id="3.40.190.10">
    <property type="entry name" value="Periplasmic binding protein-like II"/>
    <property type="match status" value="2"/>
</dbReference>
<evidence type="ECO:0000256" key="1">
    <source>
        <dbReference type="ARBA" id="ARBA00004418"/>
    </source>
</evidence>
<dbReference type="PANTHER" id="PTHR43649">
    <property type="entry name" value="ARABINOSE-BINDING PROTEIN-RELATED"/>
    <property type="match status" value="1"/>
</dbReference>